<accession>A0A813D9P7</accession>
<feature type="non-terminal residue" evidence="2">
    <location>
        <position position="208"/>
    </location>
</feature>
<evidence type="ECO:0000313" key="3">
    <source>
        <dbReference type="Proteomes" id="UP000654075"/>
    </source>
</evidence>
<organism evidence="2 3">
    <name type="scientific">Polarella glacialis</name>
    <name type="common">Dinoflagellate</name>
    <dbReference type="NCBI Taxonomy" id="89957"/>
    <lineage>
        <taxon>Eukaryota</taxon>
        <taxon>Sar</taxon>
        <taxon>Alveolata</taxon>
        <taxon>Dinophyceae</taxon>
        <taxon>Suessiales</taxon>
        <taxon>Suessiaceae</taxon>
        <taxon>Polarella</taxon>
    </lineage>
</organism>
<sequence length="208" mass="22339">MVSERSEPALNARLSEALSDDDGEEVDDRWAKNSDYGLSDRQIQEAARSRPPAPDKACQGDETSRGRADDESSLWTALLAELPFLAELAVSCAPPCSPPSYATNLAEPKVVSRLPCPRQTDAGPRRASEEEEVTWPELGSAAATSSEGFACDTFRSRDSLSSLTASRYHVSEPTDLTDAADVAEAVQKLRLQLHLEVQCMGAGAISAD</sequence>
<reference evidence="2" key="1">
    <citation type="submission" date="2021-02" db="EMBL/GenBank/DDBJ databases">
        <authorList>
            <person name="Dougan E. K."/>
            <person name="Rhodes N."/>
            <person name="Thang M."/>
            <person name="Chan C."/>
        </authorList>
    </citation>
    <scope>NUCLEOTIDE SEQUENCE</scope>
</reference>
<dbReference type="AlphaFoldDB" id="A0A813D9P7"/>
<proteinExistence type="predicted"/>
<dbReference type="EMBL" id="CAJNNV010001089">
    <property type="protein sequence ID" value="CAE8584262.1"/>
    <property type="molecule type" value="Genomic_DNA"/>
</dbReference>
<comment type="caution">
    <text evidence="2">The sequence shown here is derived from an EMBL/GenBank/DDBJ whole genome shotgun (WGS) entry which is preliminary data.</text>
</comment>
<dbReference type="Proteomes" id="UP000654075">
    <property type="component" value="Unassembled WGS sequence"/>
</dbReference>
<evidence type="ECO:0000313" key="2">
    <source>
        <dbReference type="EMBL" id="CAE8584262.1"/>
    </source>
</evidence>
<gene>
    <name evidence="2" type="ORF">PGLA1383_LOCUS3198</name>
</gene>
<name>A0A813D9P7_POLGL</name>
<keyword evidence="3" id="KW-1185">Reference proteome</keyword>
<feature type="compositionally biased region" description="Basic and acidic residues" evidence="1">
    <location>
        <begin position="58"/>
        <end position="70"/>
    </location>
</feature>
<feature type="region of interest" description="Disordered" evidence="1">
    <location>
        <begin position="115"/>
        <end position="136"/>
    </location>
</feature>
<feature type="region of interest" description="Disordered" evidence="1">
    <location>
        <begin position="1"/>
        <end position="71"/>
    </location>
</feature>
<protein>
    <submittedName>
        <fullName evidence="2">Uncharacterized protein</fullName>
    </submittedName>
</protein>
<evidence type="ECO:0000256" key="1">
    <source>
        <dbReference type="SAM" id="MobiDB-lite"/>
    </source>
</evidence>
<feature type="compositionally biased region" description="Acidic residues" evidence="1">
    <location>
        <begin position="18"/>
        <end position="27"/>
    </location>
</feature>